<dbReference type="Proteomes" id="UP001159659">
    <property type="component" value="Unassembled WGS sequence"/>
</dbReference>
<evidence type="ECO:0000313" key="1">
    <source>
        <dbReference type="EMBL" id="CAI5712060.1"/>
    </source>
</evidence>
<proteinExistence type="predicted"/>
<dbReference type="AlphaFoldDB" id="A0AAV0T2V1"/>
<evidence type="ECO:0000313" key="2">
    <source>
        <dbReference type="Proteomes" id="UP001159659"/>
    </source>
</evidence>
<name>A0AAV0T2V1_9STRA</name>
<organism evidence="1 2">
    <name type="scientific">Peronospora farinosa</name>
    <dbReference type="NCBI Taxonomy" id="134698"/>
    <lineage>
        <taxon>Eukaryota</taxon>
        <taxon>Sar</taxon>
        <taxon>Stramenopiles</taxon>
        <taxon>Oomycota</taxon>
        <taxon>Peronosporomycetes</taxon>
        <taxon>Peronosporales</taxon>
        <taxon>Peronosporaceae</taxon>
        <taxon>Peronospora</taxon>
    </lineage>
</organism>
<sequence length="87" mass="10208">MALLPFPELAAQACNQQQLEEWGEREAFAQQLQMLDRIQEDEENDDRARAMSAEWATICRTADYTEAVVLARDNQRWDKLNTYEMIL</sequence>
<gene>
    <name evidence="1" type="ORF">PFR002_LOCUS2494</name>
</gene>
<reference evidence="1" key="1">
    <citation type="submission" date="2022-12" db="EMBL/GenBank/DDBJ databases">
        <authorList>
            <person name="Webb A."/>
        </authorList>
    </citation>
    <scope>NUCLEOTIDE SEQUENCE</scope>
    <source>
        <strain evidence="1">Pf2</strain>
    </source>
</reference>
<comment type="caution">
    <text evidence="1">The sequence shown here is derived from an EMBL/GenBank/DDBJ whole genome shotgun (WGS) entry which is preliminary data.</text>
</comment>
<protein>
    <submittedName>
        <fullName evidence="1">Uncharacterized protein</fullName>
    </submittedName>
</protein>
<accession>A0AAV0T2V1</accession>
<dbReference type="EMBL" id="CANTFK010000283">
    <property type="protein sequence ID" value="CAI5712060.1"/>
    <property type="molecule type" value="Genomic_DNA"/>
</dbReference>